<protein>
    <submittedName>
        <fullName evidence="10">DUF4990 domain-containing protein</fullName>
    </submittedName>
</protein>
<dbReference type="GO" id="GO:0046872">
    <property type="term" value="F:metal ion binding"/>
    <property type="evidence" value="ECO:0007669"/>
    <property type="project" value="UniProtKB-KW"/>
</dbReference>
<evidence type="ECO:0000256" key="1">
    <source>
        <dbReference type="ARBA" id="ARBA00001913"/>
    </source>
</evidence>
<keyword evidence="3" id="KW-0964">Secreted</keyword>
<dbReference type="PANTHER" id="PTHR40088">
    <property type="entry name" value="PECTATE LYASE (EUROFUNG)"/>
    <property type="match status" value="1"/>
</dbReference>
<dbReference type="EMBL" id="JACJMO010000005">
    <property type="protein sequence ID" value="MBM6857168.1"/>
    <property type="molecule type" value="Genomic_DNA"/>
</dbReference>
<comment type="cofactor">
    <cofactor evidence="1">
        <name>Ca(2+)</name>
        <dbReference type="ChEBI" id="CHEBI:29108"/>
    </cofactor>
</comment>
<keyword evidence="5" id="KW-0732">Signal</keyword>
<comment type="subcellular location">
    <subcellularLocation>
        <location evidence="2">Secreted</location>
    </subcellularLocation>
</comment>
<evidence type="ECO:0000256" key="4">
    <source>
        <dbReference type="ARBA" id="ARBA00022723"/>
    </source>
</evidence>
<dbReference type="PANTHER" id="PTHR40088:SF1">
    <property type="entry name" value="PECTATE LYASE PEL9"/>
    <property type="match status" value="1"/>
</dbReference>
<keyword evidence="4" id="KW-0479">Metal-binding</keyword>
<evidence type="ECO:0000313" key="11">
    <source>
        <dbReference type="Proteomes" id="UP000698924"/>
    </source>
</evidence>
<feature type="domain" description="Pel9A-like right handed beta-helix region" evidence="9">
    <location>
        <begin position="34"/>
        <end position="223"/>
    </location>
</feature>
<dbReference type="Gene3D" id="2.160.20.10">
    <property type="entry name" value="Single-stranded right-handed beta-helix, Pectin lyase-like"/>
    <property type="match status" value="1"/>
</dbReference>
<feature type="non-terminal residue" evidence="10">
    <location>
        <position position="1"/>
    </location>
</feature>
<organism evidence="10 11">
    <name type="scientific">Caecibacteroides pullorum</name>
    <dbReference type="NCBI Taxonomy" id="2725562"/>
    <lineage>
        <taxon>Bacteria</taxon>
        <taxon>Pseudomonadati</taxon>
        <taxon>Bacteroidota</taxon>
        <taxon>Bacteroidia</taxon>
        <taxon>Bacteroidales</taxon>
        <taxon>Bacteroidaceae</taxon>
        <taxon>Caecibacteroides</taxon>
    </lineage>
</organism>
<dbReference type="AlphaFoldDB" id="A0AA40ZSK0"/>
<evidence type="ECO:0000256" key="6">
    <source>
        <dbReference type="ARBA" id="ARBA00022837"/>
    </source>
</evidence>
<proteinExistence type="inferred from homology"/>
<comment type="similarity">
    <text evidence="8">Belongs to the polysaccharide lyase 9 family.</text>
</comment>
<gene>
    <name evidence="10" type="ORF">H6D15_06060</name>
</gene>
<dbReference type="InterPro" id="IPR052052">
    <property type="entry name" value="Polysaccharide_Lyase_9"/>
</dbReference>
<evidence type="ECO:0000256" key="2">
    <source>
        <dbReference type="ARBA" id="ARBA00004613"/>
    </source>
</evidence>
<dbReference type="InterPro" id="IPR012334">
    <property type="entry name" value="Pectin_lyas_fold"/>
</dbReference>
<keyword evidence="6" id="KW-0106">Calcium</keyword>
<dbReference type="GO" id="GO:0016837">
    <property type="term" value="F:carbon-oxygen lyase activity, acting on polysaccharides"/>
    <property type="evidence" value="ECO:0007669"/>
    <property type="project" value="TreeGrafter"/>
</dbReference>
<keyword evidence="11" id="KW-1185">Reference proteome</keyword>
<evidence type="ECO:0000259" key="9">
    <source>
        <dbReference type="Pfam" id="PF22842"/>
    </source>
</evidence>
<dbReference type="SUPFAM" id="SSF51126">
    <property type="entry name" value="Pectin lyase-like"/>
    <property type="match status" value="1"/>
</dbReference>
<dbReference type="Proteomes" id="UP000698924">
    <property type="component" value="Unassembled WGS sequence"/>
</dbReference>
<comment type="caution">
    <text evidence="10">The sequence shown here is derived from an EMBL/GenBank/DDBJ whole genome shotgun (WGS) entry which is preliminary data.</text>
</comment>
<dbReference type="InterPro" id="IPR053868">
    <property type="entry name" value="Pel9A-like_beta_helix"/>
</dbReference>
<evidence type="ECO:0000256" key="7">
    <source>
        <dbReference type="ARBA" id="ARBA00023239"/>
    </source>
</evidence>
<reference evidence="10 11" key="1">
    <citation type="journal article" date="2021" name="Sci. Rep.">
        <title>The distribution of antibiotic resistance genes in chicken gut microbiota commensals.</title>
        <authorList>
            <person name="Juricova H."/>
            <person name="Matiasovicova J."/>
            <person name="Kubasova T."/>
            <person name="Cejkova D."/>
            <person name="Rychlik I."/>
        </authorList>
    </citation>
    <scope>NUCLEOTIDE SEQUENCE [LARGE SCALE GENOMIC DNA]</scope>
    <source>
        <strain evidence="10 11">An421</strain>
    </source>
</reference>
<evidence type="ECO:0000313" key="10">
    <source>
        <dbReference type="EMBL" id="MBM6857168.1"/>
    </source>
</evidence>
<dbReference type="InterPro" id="IPR011050">
    <property type="entry name" value="Pectin_lyase_fold/virulence"/>
</dbReference>
<dbReference type="Pfam" id="PF22842">
    <property type="entry name" value="Pel9A-like_beta_helix"/>
    <property type="match status" value="1"/>
</dbReference>
<evidence type="ECO:0000256" key="5">
    <source>
        <dbReference type="ARBA" id="ARBA00022729"/>
    </source>
</evidence>
<name>A0AA40ZSK0_9BACT</name>
<keyword evidence="7" id="KW-0456">Lyase</keyword>
<evidence type="ECO:0000256" key="3">
    <source>
        <dbReference type="ARBA" id="ARBA00022525"/>
    </source>
</evidence>
<dbReference type="GO" id="GO:0005576">
    <property type="term" value="C:extracellular region"/>
    <property type="evidence" value="ECO:0007669"/>
    <property type="project" value="UniProtKB-SubCell"/>
</dbReference>
<evidence type="ECO:0000256" key="8">
    <source>
        <dbReference type="ARBA" id="ARBA00038263"/>
    </source>
</evidence>
<sequence>QNIEIIFRISLLEKVNNALIVDKEKRVNRVLRHTLIGFYLSKGKNNLVLNCDAYNNYDNFSEGIKGGNVDGFGGHPASISDTGNVFRGCRAWWNSDDGFDLINASAPITIDRCWSFYNGYQPQTKKPAGDGTGFKAGGYGMGDRPKAPKIIPEHVVSNCLACDNRNKGFYANHHLGGILWYNNTGYKNPSNFCMLNRKNIAEKVDVLGYNHVLLGNVSFMPKRLGADIVDIDKSKCIVRDNSFYSDNCILTKEDFESLDESLLMSPRKVDGKLPEITFLRPVKSSWLYSSRLGYTHTVNRIR</sequence>
<accession>A0AA40ZSK0</accession>